<comment type="caution">
    <text evidence="1">The sequence shown here is derived from an EMBL/GenBank/DDBJ whole genome shotgun (WGS) entry which is preliminary data.</text>
</comment>
<dbReference type="AlphaFoldDB" id="A0A0V1L7N4"/>
<dbReference type="EMBL" id="JYDW01000112">
    <property type="protein sequence ID" value="KRZ55546.1"/>
    <property type="molecule type" value="Genomic_DNA"/>
</dbReference>
<accession>A0A0V1L7N4</accession>
<feature type="non-terminal residue" evidence="1">
    <location>
        <position position="179"/>
    </location>
</feature>
<proteinExistence type="predicted"/>
<organism evidence="1 2">
    <name type="scientific">Trichinella nativa</name>
    <dbReference type="NCBI Taxonomy" id="6335"/>
    <lineage>
        <taxon>Eukaryota</taxon>
        <taxon>Metazoa</taxon>
        <taxon>Ecdysozoa</taxon>
        <taxon>Nematoda</taxon>
        <taxon>Enoplea</taxon>
        <taxon>Dorylaimia</taxon>
        <taxon>Trichinellida</taxon>
        <taxon>Trichinellidae</taxon>
        <taxon>Trichinella</taxon>
    </lineage>
</organism>
<evidence type="ECO:0000313" key="2">
    <source>
        <dbReference type="Proteomes" id="UP000054721"/>
    </source>
</evidence>
<feature type="non-terminal residue" evidence="1">
    <location>
        <position position="1"/>
    </location>
</feature>
<reference evidence="1 2" key="1">
    <citation type="submission" date="2015-05" db="EMBL/GenBank/DDBJ databases">
        <title>Evolution of Trichinella species and genotypes.</title>
        <authorList>
            <person name="Korhonen P.K."/>
            <person name="Edoardo P."/>
            <person name="Giuseppe L.R."/>
            <person name="Gasser R.B."/>
        </authorList>
    </citation>
    <scope>NUCLEOTIDE SEQUENCE [LARGE SCALE GENOMIC DNA]</scope>
    <source>
        <strain evidence="1">ISS10</strain>
    </source>
</reference>
<name>A0A0V1L7N4_9BILA</name>
<protein>
    <submittedName>
        <fullName evidence="1">Uncharacterized protein</fullName>
    </submittedName>
</protein>
<dbReference type="Proteomes" id="UP000054721">
    <property type="component" value="Unassembled WGS sequence"/>
</dbReference>
<gene>
    <name evidence="1" type="ORF">T02_15984</name>
</gene>
<evidence type="ECO:0000313" key="1">
    <source>
        <dbReference type="EMBL" id="KRZ55546.1"/>
    </source>
</evidence>
<keyword evidence="2" id="KW-1185">Reference proteome</keyword>
<sequence>AELSTFFRLSQEIRNWEPPRYVCCTLLIVSDRLMPINSIFGGIRFSGNLQNFMVSMASWTWFFLRKSAKTSPQPAQSKAILQEAVERNCFCGVYWKIESVNQVDLFVGLTLECEAWQKIISEINLTDDSRLGCTTRWRCVTKVQVQDAIFRVAYPTYVSRCLTLRAQCLSFMQIGPFEN</sequence>